<comment type="caution">
    <text evidence="2">The sequence shown here is derived from an EMBL/GenBank/DDBJ whole genome shotgun (WGS) entry which is preliminary data.</text>
</comment>
<organism evidence="2 3">
    <name type="scientific">Mycoplana dimorpha</name>
    <dbReference type="NCBI Taxonomy" id="28320"/>
    <lineage>
        <taxon>Bacteria</taxon>
        <taxon>Pseudomonadati</taxon>
        <taxon>Pseudomonadota</taxon>
        <taxon>Alphaproteobacteria</taxon>
        <taxon>Hyphomicrobiales</taxon>
        <taxon>Rhizobiaceae</taxon>
        <taxon>Mycoplana</taxon>
    </lineage>
</organism>
<evidence type="ECO:0000313" key="3">
    <source>
        <dbReference type="Proteomes" id="UP000241247"/>
    </source>
</evidence>
<name>A0A2T5AZG5_MYCDI</name>
<feature type="transmembrane region" description="Helical" evidence="1">
    <location>
        <begin position="47"/>
        <end position="71"/>
    </location>
</feature>
<gene>
    <name evidence="2" type="ORF">C7449_108159</name>
</gene>
<dbReference type="EMBL" id="PZZZ01000008">
    <property type="protein sequence ID" value="PTM92110.1"/>
    <property type="molecule type" value="Genomic_DNA"/>
</dbReference>
<keyword evidence="1" id="KW-1133">Transmembrane helix</keyword>
<feature type="transmembrane region" description="Helical" evidence="1">
    <location>
        <begin position="6"/>
        <end position="35"/>
    </location>
</feature>
<reference evidence="2 3" key="1">
    <citation type="submission" date="2018-04" db="EMBL/GenBank/DDBJ databases">
        <title>Genomic Encyclopedia of Type Strains, Phase IV (KMG-IV): sequencing the most valuable type-strain genomes for metagenomic binning, comparative biology and taxonomic classification.</title>
        <authorList>
            <person name="Goeker M."/>
        </authorList>
    </citation>
    <scope>NUCLEOTIDE SEQUENCE [LARGE SCALE GENOMIC DNA]</scope>
    <source>
        <strain evidence="2 3">DSM 7138</strain>
    </source>
</reference>
<accession>A0A2T5AZG5</accession>
<protein>
    <recommendedName>
        <fullName evidence="4">Arginine/ornithine antiporter ArcD</fullName>
    </recommendedName>
</protein>
<feature type="transmembrane region" description="Helical" evidence="1">
    <location>
        <begin position="77"/>
        <end position="96"/>
    </location>
</feature>
<sequence>MTVSELWPWLLLAGLGAFHGLNPAMGWLFAVALGVHRQSASAVVRAVPAIAIGHAASIALVAGALVAAGLLVDSHSVRMATGAGLVAWAAWHFLYGHRHRVRVGMRTGLVGLALWSFLMATAHGAGLMIVPALMPLCTTEGALPGMAAGRSAVMTLAAVGVHTVAMLAATSIAALAVYRWVGLGILRSAWINVDLLWTLVLLATGVLLLVL</sequence>
<feature type="transmembrane region" description="Helical" evidence="1">
    <location>
        <begin position="190"/>
        <end position="210"/>
    </location>
</feature>
<keyword evidence="3" id="KW-1185">Reference proteome</keyword>
<feature type="transmembrane region" description="Helical" evidence="1">
    <location>
        <begin position="153"/>
        <end position="178"/>
    </location>
</feature>
<keyword evidence="1" id="KW-0812">Transmembrane</keyword>
<keyword evidence="1" id="KW-0472">Membrane</keyword>
<evidence type="ECO:0000313" key="2">
    <source>
        <dbReference type="EMBL" id="PTM92110.1"/>
    </source>
</evidence>
<feature type="transmembrane region" description="Helical" evidence="1">
    <location>
        <begin position="108"/>
        <end position="133"/>
    </location>
</feature>
<evidence type="ECO:0008006" key="4">
    <source>
        <dbReference type="Google" id="ProtNLM"/>
    </source>
</evidence>
<dbReference type="AlphaFoldDB" id="A0A2T5AZG5"/>
<evidence type="ECO:0000256" key="1">
    <source>
        <dbReference type="SAM" id="Phobius"/>
    </source>
</evidence>
<dbReference type="Proteomes" id="UP000241247">
    <property type="component" value="Unassembled WGS sequence"/>
</dbReference>
<proteinExistence type="predicted"/>